<evidence type="ECO:0000313" key="1">
    <source>
        <dbReference type="EMBL" id="JAH48182.1"/>
    </source>
</evidence>
<proteinExistence type="predicted"/>
<dbReference type="EMBL" id="GBXM01060395">
    <property type="protein sequence ID" value="JAH48182.1"/>
    <property type="molecule type" value="Transcribed_RNA"/>
</dbReference>
<organism evidence="1">
    <name type="scientific">Anguilla anguilla</name>
    <name type="common">European freshwater eel</name>
    <name type="synonym">Muraena anguilla</name>
    <dbReference type="NCBI Taxonomy" id="7936"/>
    <lineage>
        <taxon>Eukaryota</taxon>
        <taxon>Metazoa</taxon>
        <taxon>Chordata</taxon>
        <taxon>Craniata</taxon>
        <taxon>Vertebrata</taxon>
        <taxon>Euteleostomi</taxon>
        <taxon>Actinopterygii</taxon>
        <taxon>Neopterygii</taxon>
        <taxon>Teleostei</taxon>
        <taxon>Anguilliformes</taxon>
        <taxon>Anguillidae</taxon>
        <taxon>Anguilla</taxon>
    </lineage>
</organism>
<accession>A0A0E9T3Y0</accession>
<reference evidence="1" key="1">
    <citation type="submission" date="2014-11" db="EMBL/GenBank/DDBJ databases">
        <authorList>
            <person name="Amaro Gonzalez C."/>
        </authorList>
    </citation>
    <scope>NUCLEOTIDE SEQUENCE</scope>
</reference>
<reference evidence="1" key="2">
    <citation type="journal article" date="2015" name="Fish Shellfish Immunol.">
        <title>Early steps in the European eel (Anguilla anguilla)-Vibrio vulnificus interaction in the gills: Role of the RtxA13 toxin.</title>
        <authorList>
            <person name="Callol A."/>
            <person name="Pajuelo D."/>
            <person name="Ebbesson L."/>
            <person name="Teles M."/>
            <person name="MacKenzie S."/>
            <person name="Amaro C."/>
        </authorList>
    </citation>
    <scope>NUCLEOTIDE SEQUENCE</scope>
</reference>
<name>A0A0E9T3Y0_ANGAN</name>
<protein>
    <submittedName>
        <fullName evidence="1">Uncharacterized protein</fullName>
    </submittedName>
</protein>
<dbReference type="AlphaFoldDB" id="A0A0E9T3Y0"/>
<sequence length="28" mass="3579">MFAMNREREMKKYICFVSIPRLLQWQIF</sequence>